<dbReference type="HAMAP" id="MF_00528">
    <property type="entry name" value="Maf"/>
    <property type="match status" value="1"/>
</dbReference>
<dbReference type="Proteomes" id="UP000565205">
    <property type="component" value="Unassembled WGS sequence"/>
</dbReference>
<dbReference type="PANTHER" id="PTHR43213:SF5">
    <property type="entry name" value="BIFUNCTIONAL DTTP_UTP PYROPHOSPHATASE_METHYLTRANSFERASE PROTEIN-RELATED"/>
    <property type="match status" value="1"/>
</dbReference>
<dbReference type="PANTHER" id="PTHR43213">
    <property type="entry name" value="BIFUNCTIONAL DTTP/UTP PYROPHOSPHATASE/METHYLTRANSFERASE PROTEIN-RELATED"/>
    <property type="match status" value="1"/>
</dbReference>
<comment type="cofactor">
    <cofactor evidence="1 4">
        <name>a divalent metal cation</name>
        <dbReference type="ChEBI" id="CHEBI:60240"/>
    </cofactor>
</comment>
<keyword evidence="7" id="KW-1185">Reference proteome</keyword>
<evidence type="ECO:0000256" key="1">
    <source>
        <dbReference type="ARBA" id="ARBA00001968"/>
    </source>
</evidence>
<dbReference type="PIRSF" id="PIRSF006305">
    <property type="entry name" value="Maf"/>
    <property type="match status" value="1"/>
</dbReference>
<dbReference type="CDD" id="cd00555">
    <property type="entry name" value="Maf"/>
    <property type="match status" value="1"/>
</dbReference>
<dbReference type="Pfam" id="PF02545">
    <property type="entry name" value="Maf"/>
    <property type="match status" value="1"/>
</dbReference>
<comment type="similarity">
    <text evidence="4">Belongs to the Maf family.</text>
</comment>
<comment type="subcellular location">
    <subcellularLocation>
        <location evidence="4">Cytoplasm</location>
    </subcellularLocation>
</comment>
<evidence type="ECO:0000256" key="2">
    <source>
        <dbReference type="ARBA" id="ARBA00022801"/>
    </source>
</evidence>
<dbReference type="GO" id="GO:0005737">
    <property type="term" value="C:cytoplasm"/>
    <property type="evidence" value="ECO:0007669"/>
    <property type="project" value="UniProtKB-SubCell"/>
</dbReference>
<dbReference type="SUPFAM" id="SSF52972">
    <property type="entry name" value="ITPase-like"/>
    <property type="match status" value="1"/>
</dbReference>
<keyword evidence="3 4" id="KW-0546">Nucleotide metabolism</keyword>
<comment type="catalytic activity">
    <reaction evidence="4">
        <text>a ribonucleoside 5'-triphosphate + H2O = a ribonucleoside 5'-phosphate + diphosphate + H(+)</text>
        <dbReference type="Rhea" id="RHEA:23996"/>
        <dbReference type="ChEBI" id="CHEBI:15377"/>
        <dbReference type="ChEBI" id="CHEBI:15378"/>
        <dbReference type="ChEBI" id="CHEBI:33019"/>
        <dbReference type="ChEBI" id="CHEBI:58043"/>
        <dbReference type="ChEBI" id="CHEBI:61557"/>
        <dbReference type="EC" id="3.6.1.9"/>
    </reaction>
</comment>
<dbReference type="InterPro" id="IPR029001">
    <property type="entry name" value="ITPase-like_fam"/>
</dbReference>
<evidence type="ECO:0000313" key="5">
    <source>
        <dbReference type="EMBL" id="MBB3172263.1"/>
    </source>
</evidence>
<evidence type="ECO:0000313" key="7">
    <source>
        <dbReference type="Proteomes" id="UP000557688"/>
    </source>
</evidence>
<reference evidence="5 7" key="2">
    <citation type="submission" date="2020-08" db="EMBL/GenBank/DDBJ databases">
        <title>Genomic Encyclopedia of Type Strains, Phase III (KMG-III): the genomes of soil and plant-associated and newly described type strains.</title>
        <authorList>
            <person name="Whitman W."/>
        </authorList>
    </citation>
    <scope>NUCLEOTIDE SEQUENCE [LARGE SCALE GENOMIC DNA]</scope>
    <source>
        <strain evidence="5 7">CECT 8088</strain>
    </source>
</reference>
<dbReference type="GO" id="GO:0047429">
    <property type="term" value="F:nucleoside triphosphate diphosphatase activity"/>
    <property type="evidence" value="ECO:0007669"/>
    <property type="project" value="UniProtKB-EC"/>
</dbReference>
<dbReference type="AlphaFoldDB" id="A0A850NHU4"/>
<dbReference type="InterPro" id="IPR003697">
    <property type="entry name" value="Maf-like"/>
</dbReference>
<accession>A0A850NHU4</accession>
<dbReference type="Proteomes" id="UP000557688">
    <property type="component" value="Unassembled WGS sequence"/>
</dbReference>
<feature type="active site" description="Proton acceptor" evidence="4">
    <location>
        <position position="98"/>
    </location>
</feature>
<keyword evidence="2 4" id="KW-0378">Hydrolase</keyword>
<comment type="function">
    <text evidence="4">Nucleoside triphosphate pyrophosphatase. May have a dual role in cell division arrest and in preventing the incorporation of modified nucleotides into cellular nucleic acids.</text>
</comment>
<keyword evidence="4" id="KW-0963">Cytoplasm</keyword>
<proteinExistence type="inferred from homology"/>
<evidence type="ECO:0000256" key="3">
    <source>
        <dbReference type="ARBA" id="ARBA00023080"/>
    </source>
</evidence>
<dbReference type="EMBL" id="JABXXQ010000019">
    <property type="protein sequence ID" value="NVN29213.1"/>
    <property type="molecule type" value="Genomic_DNA"/>
</dbReference>
<dbReference type="EC" id="3.6.1.9" evidence="4"/>
<dbReference type="EMBL" id="JACHXV010000001">
    <property type="protein sequence ID" value="MBB3172263.1"/>
    <property type="molecule type" value="Genomic_DNA"/>
</dbReference>
<protein>
    <recommendedName>
        <fullName evidence="4">Nucleoside triphosphate pyrophosphatase</fullName>
        <ecNumber evidence="4">3.6.1.9</ecNumber>
    </recommendedName>
    <alternativeName>
        <fullName evidence="4">Nucleotide pyrophosphatase</fullName>
        <shortName evidence="4">Nucleotide PPase</shortName>
    </alternativeName>
</protein>
<dbReference type="RefSeq" id="WP_176621940.1">
    <property type="nucleotide sequence ID" value="NZ_JABXXQ010000019.1"/>
</dbReference>
<dbReference type="GO" id="GO:0009117">
    <property type="term" value="P:nucleotide metabolic process"/>
    <property type="evidence" value="ECO:0007669"/>
    <property type="project" value="UniProtKB-KW"/>
</dbReference>
<dbReference type="Gene3D" id="3.90.950.10">
    <property type="match status" value="1"/>
</dbReference>
<gene>
    <name evidence="5" type="ORF">FHR90_000069</name>
    <name evidence="6" type="ORF">HUK83_02500</name>
</gene>
<evidence type="ECO:0000313" key="6">
    <source>
        <dbReference type="EMBL" id="NVN29213.1"/>
    </source>
</evidence>
<comment type="caution">
    <text evidence="4">Lacks conserved residue(s) required for the propagation of feature annotation.</text>
</comment>
<reference evidence="6 8" key="1">
    <citation type="submission" date="2020-06" db="EMBL/GenBank/DDBJ databases">
        <title>Description of novel acetic acid bacteria.</title>
        <authorList>
            <person name="Sombolestani A."/>
        </authorList>
    </citation>
    <scope>NUCLEOTIDE SEQUENCE [LARGE SCALE GENOMIC DNA]</scope>
    <source>
        <strain evidence="6 8">LMG 26838</strain>
    </source>
</reference>
<evidence type="ECO:0000256" key="4">
    <source>
        <dbReference type="HAMAP-Rule" id="MF_00528"/>
    </source>
</evidence>
<comment type="caution">
    <text evidence="6">The sequence shown here is derived from an EMBL/GenBank/DDBJ whole genome shotgun (WGS) entry which is preliminary data.</text>
</comment>
<comment type="catalytic activity">
    <reaction evidence="4">
        <text>a 2'-deoxyribonucleoside 5'-triphosphate + H2O = a 2'-deoxyribonucleoside 5'-phosphate + diphosphate + H(+)</text>
        <dbReference type="Rhea" id="RHEA:44644"/>
        <dbReference type="ChEBI" id="CHEBI:15377"/>
        <dbReference type="ChEBI" id="CHEBI:15378"/>
        <dbReference type="ChEBI" id="CHEBI:33019"/>
        <dbReference type="ChEBI" id="CHEBI:61560"/>
        <dbReference type="ChEBI" id="CHEBI:65317"/>
        <dbReference type="EC" id="3.6.1.9"/>
    </reaction>
</comment>
<organism evidence="6 8">
    <name type="scientific">Endobacter medicaginis</name>
    <dbReference type="NCBI Taxonomy" id="1181271"/>
    <lineage>
        <taxon>Bacteria</taxon>
        <taxon>Pseudomonadati</taxon>
        <taxon>Pseudomonadota</taxon>
        <taxon>Alphaproteobacteria</taxon>
        <taxon>Acetobacterales</taxon>
        <taxon>Acetobacteraceae</taxon>
        <taxon>Endobacter</taxon>
    </lineage>
</organism>
<evidence type="ECO:0000313" key="8">
    <source>
        <dbReference type="Proteomes" id="UP000565205"/>
    </source>
</evidence>
<name>A0A850NHU4_9PROT</name>
<sequence>MSRPERAENPARCESLPATDHLILASASPARAALLTGAGVVFTVAPASIDEAAVRHAAVRRGHDVACTAKRLAWLKARQVARRTALHHPSRRWVIGADQMLELDGAWFDKPGSLDAAAAQLRRLQGRTHRLWSAFSLWCDGREVATDVETASLSMRPLTEADIARSVAAEGEALCGCVGAYRIESDGAALFTRVEGRQSVIMGLPLEMLLARLAGHDVEIGHRNPISTLPGA</sequence>